<accession>A0AAV5L9X2</accession>
<evidence type="ECO:0000313" key="2">
    <source>
        <dbReference type="Proteomes" id="UP001054252"/>
    </source>
</evidence>
<dbReference type="EMBL" id="BPVZ01000103">
    <property type="protein sequence ID" value="GKV34033.1"/>
    <property type="molecule type" value="Genomic_DNA"/>
</dbReference>
<sequence length="78" mass="8771">MCSISCFCSSFLPPAPTHLPLRKPNFRICPALLCPSTSCSCLWVRNSLIFRFADFPLHCCRLLPSTRSGFACWKIVGF</sequence>
<dbReference type="AlphaFoldDB" id="A0AAV5L9X2"/>
<proteinExistence type="predicted"/>
<comment type="caution">
    <text evidence="1">The sequence shown here is derived from an EMBL/GenBank/DDBJ whole genome shotgun (WGS) entry which is preliminary data.</text>
</comment>
<evidence type="ECO:0008006" key="3">
    <source>
        <dbReference type="Google" id="ProtNLM"/>
    </source>
</evidence>
<dbReference type="Proteomes" id="UP001054252">
    <property type="component" value="Unassembled WGS sequence"/>
</dbReference>
<keyword evidence="2" id="KW-1185">Reference proteome</keyword>
<name>A0AAV5L9X2_9ROSI</name>
<evidence type="ECO:0000313" key="1">
    <source>
        <dbReference type="EMBL" id="GKV34033.1"/>
    </source>
</evidence>
<protein>
    <recommendedName>
        <fullName evidence="3">Secreted protein</fullName>
    </recommendedName>
</protein>
<reference evidence="1 2" key="1">
    <citation type="journal article" date="2021" name="Commun. Biol.">
        <title>The genome of Shorea leprosula (Dipterocarpaceae) highlights the ecological relevance of drought in aseasonal tropical rainforests.</title>
        <authorList>
            <person name="Ng K.K.S."/>
            <person name="Kobayashi M.J."/>
            <person name="Fawcett J.A."/>
            <person name="Hatakeyama M."/>
            <person name="Paape T."/>
            <person name="Ng C.H."/>
            <person name="Ang C.C."/>
            <person name="Tnah L.H."/>
            <person name="Lee C.T."/>
            <person name="Nishiyama T."/>
            <person name="Sese J."/>
            <person name="O'Brien M.J."/>
            <person name="Copetti D."/>
            <person name="Mohd Noor M.I."/>
            <person name="Ong R.C."/>
            <person name="Putra M."/>
            <person name="Sireger I.Z."/>
            <person name="Indrioko S."/>
            <person name="Kosugi Y."/>
            <person name="Izuno A."/>
            <person name="Isagi Y."/>
            <person name="Lee S.L."/>
            <person name="Shimizu K.K."/>
        </authorList>
    </citation>
    <scope>NUCLEOTIDE SEQUENCE [LARGE SCALE GENOMIC DNA]</scope>
    <source>
        <strain evidence="1">214</strain>
    </source>
</reference>
<organism evidence="1 2">
    <name type="scientific">Rubroshorea leprosula</name>
    <dbReference type="NCBI Taxonomy" id="152421"/>
    <lineage>
        <taxon>Eukaryota</taxon>
        <taxon>Viridiplantae</taxon>
        <taxon>Streptophyta</taxon>
        <taxon>Embryophyta</taxon>
        <taxon>Tracheophyta</taxon>
        <taxon>Spermatophyta</taxon>
        <taxon>Magnoliopsida</taxon>
        <taxon>eudicotyledons</taxon>
        <taxon>Gunneridae</taxon>
        <taxon>Pentapetalae</taxon>
        <taxon>rosids</taxon>
        <taxon>malvids</taxon>
        <taxon>Malvales</taxon>
        <taxon>Dipterocarpaceae</taxon>
        <taxon>Rubroshorea</taxon>
    </lineage>
</organism>
<gene>
    <name evidence="1" type="ORF">SLEP1_g42458</name>
</gene>